<accession>A0ABD2W021</accession>
<organism evidence="6 7">
    <name type="scientific">Trichogramma kaykai</name>
    <dbReference type="NCBI Taxonomy" id="54128"/>
    <lineage>
        <taxon>Eukaryota</taxon>
        <taxon>Metazoa</taxon>
        <taxon>Ecdysozoa</taxon>
        <taxon>Arthropoda</taxon>
        <taxon>Hexapoda</taxon>
        <taxon>Insecta</taxon>
        <taxon>Pterygota</taxon>
        <taxon>Neoptera</taxon>
        <taxon>Endopterygota</taxon>
        <taxon>Hymenoptera</taxon>
        <taxon>Apocrita</taxon>
        <taxon>Proctotrupomorpha</taxon>
        <taxon>Chalcidoidea</taxon>
        <taxon>Trichogrammatidae</taxon>
        <taxon>Trichogramma</taxon>
    </lineage>
</organism>
<feature type="region of interest" description="Disordered" evidence="3">
    <location>
        <begin position="251"/>
        <end position="286"/>
    </location>
</feature>
<dbReference type="Pfam" id="PF25332">
    <property type="entry name" value="C2_PACS_N"/>
    <property type="match status" value="1"/>
</dbReference>
<evidence type="ECO:0008006" key="8">
    <source>
        <dbReference type="Google" id="ProtNLM"/>
    </source>
</evidence>
<evidence type="ECO:0000313" key="7">
    <source>
        <dbReference type="Proteomes" id="UP001627154"/>
    </source>
</evidence>
<feature type="compositionally biased region" description="Gly residues" evidence="3">
    <location>
        <begin position="39"/>
        <end position="49"/>
    </location>
</feature>
<name>A0ABD2W021_9HYME</name>
<dbReference type="AlphaFoldDB" id="A0ABD2W021"/>
<dbReference type="Pfam" id="PF10254">
    <property type="entry name" value="Pacs-1"/>
    <property type="match status" value="1"/>
</dbReference>
<dbReference type="PANTHER" id="PTHR13280">
    <property type="entry name" value="PHOSPHOFURIN ACIDIC CLUSTER SORTING PROTEIN"/>
    <property type="match status" value="1"/>
</dbReference>
<feature type="compositionally biased region" description="Polar residues" evidence="3">
    <location>
        <begin position="56"/>
        <end position="65"/>
    </location>
</feature>
<feature type="compositionally biased region" description="Polar residues" evidence="3">
    <location>
        <begin position="801"/>
        <end position="813"/>
    </location>
</feature>
<feature type="domain" description="Phosphofurin acidic cluster sorting protein 1/2 C-terminal" evidence="4">
    <location>
        <begin position="579"/>
        <end position="1005"/>
    </location>
</feature>
<dbReference type="PANTHER" id="PTHR13280:SF17">
    <property type="entry name" value="KRUEPPEL TARGET AT 95D, ISOFORM A"/>
    <property type="match status" value="1"/>
</dbReference>
<dbReference type="Proteomes" id="UP001627154">
    <property type="component" value="Unassembled WGS sequence"/>
</dbReference>
<gene>
    <name evidence="6" type="ORF">TKK_018617</name>
</gene>
<dbReference type="InterPro" id="IPR019381">
    <property type="entry name" value="PACS1/2_C"/>
</dbReference>
<feature type="compositionally biased region" description="Gly residues" evidence="3">
    <location>
        <begin position="480"/>
        <end position="495"/>
    </location>
</feature>
<keyword evidence="2" id="KW-0597">Phosphoprotein</keyword>
<feature type="compositionally biased region" description="Basic and acidic residues" evidence="3">
    <location>
        <begin position="410"/>
        <end position="438"/>
    </location>
</feature>
<evidence type="ECO:0000256" key="1">
    <source>
        <dbReference type="ARBA" id="ARBA00008590"/>
    </source>
</evidence>
<feature type="compositionally biased region" description="Gly residues" evidence="3">
    <location>
        <begin position="851"/>
        <end position="868"/>
    </location>
</feature>
<reference evidence="6 7" key="1">
    <citation type="journal article" date="2024" name="bioRxiv">
        <title>A reference genome for Trichogramma kaykai: A tiny desert-dwelling parasitoid wasp with competing sex-ratio distorters.</title>
        <authorList>
            <person name="Culotta J."/>
            <person name="Lindsey A.R."/>
        </authorList>
    </citation>
    <scope>NUCLEOTIDE SEQUENCE [LARGE SCALE GENOMIC DNA]</scope>
    <source>
        <strain evidence="6 7">KSX58</strain>
    </source>
</reference>
<feature type="compositionally biased region" description="Low complexity" evidence="3">
    <location>
        <begin position="439"/>
        <end position="460"/>
    </location>
</feature>
<comment type="caution">
    <text evidence="6">The sequence shown here is derived from an EMBL/GenBank/DDBJ whole genome shotgun (WGS) entry which is preliminary data.</text>
</comment>
<sequence>MAERKTGGSGGPASLGLILSGGSGPNALQLNSMNSMMSAGGGGGGGGGGHHQHQHNNASSQITSQQIVSRPVPMKLFATWEVDRTPSNCIPRLCTLTLSRLVVLRPLGPELQSISLAVKMQSSKRTLRSNELALPAGGLLDTELELQFALQYPHFLKRDGNKLLVLLQRRKRYKNRTMLGYKTLAEGVINMAQVLQKQMDLELELVSDKAEKYGGHALARVHVMGLCSQPVDQDKRLINDPSERLCQEFSDDEEEFSSEAEAEGSDSEPTIEVTRRKSRNKIPGNARQRNLKQKFIALLKRFRVSEELEHDQEEIGQKLTGGEMEIEELFDELEDMSDSGPELDTMSVSSTPKPSLRPFFSSSRSLLAPTHPVVSGEEAESGGTGGQSTSLQPRDSKDRSKIGHTTPAERGIDRQSDDSSRRCDSDSHPENWTDHEANNDMMQAANNANNSSSAIHQQQAGSPPKAMQSASLDGTTPAGGSTGGAGSTTVGGGGNKQEDAGKRSRLFARDRGTPGSNKAKKYSLSVDLKPAGDLNNAEVSSSNTSLTSTLNYIPRMLSSSRLAMFLCKASIPTQPRKALVEQLGRVLPDDALPDSVCLVSLSDPGGAVLAARLQEAQLRVLTTASPADVRATFTCLIARLQKFCNSSAKPPTAIRVVVAGGDGFVNTVLRYYVDLLGFKPPDWQNYLRFLIVPLGSNSLSKYLASVDGQYAKLFGDEWREFAERDSNSSSLLMQATTNDVANRVVEYLAQADSTLMLPIAEAMVTYRETDDSSQIFVPFINDVRVGCPESSASASVDLDENNYNSGLLPSSNDRMIGSPPSVPPASSLPLGSTPARLTPPSSPNVGQQPQRGGGGVGGGNADAGGNSGGPIVWEPVDLQLDYWGKAAALGEKGKSSLRQAFKVLHVQRLAAPGEAPGQYLYMSYMTKEKKQKIMRLGKKKEKEKENEPKSQQVDGVTRLICSAKTQNIPLRVCIDGTDWYGVKFFQLSAQWQTHIKNFPVATLGYTSASQQQSPSGLA</sequence>
<proteinExistence type="inferred from homology"/>
<dbReference type="EMBL" id="JBJJXI010000151">
    <property type="protein sequence ID" value="KAL3385901.1"/>
    <property type="molecule type" value="Genomic_DNA"/>
</dbReference>
<dbReference type="InterPro" id="IPR057541">
    <property type="entry name" value="PACS1/2_N"/>
</dbReference>
<feature type="region of interest" description="Disordered" evidence="3">
    <location>
        <begin position="793"/>
        <end position="870"/>
    </location>
</feature>
<feature type="domain" description="Phosphofurin acidic cluster sorting protein 1/2 N-terminal C2" evidence="5">
    <location>
        <begin position="72"/>
        <end position="227"/>
    </location>
</feature>
<feature type="region of interest" description="Disordered" evidence="3">
    <location>
        <begin position="336"/>
        <end position="520"/>
    </location>
</feature>
<evidence type="ECO:0000256" key="2">
    <source>
        <dbReference type="ARBA" id="ARBA00022553"/>
    </source>
</evidence>
<feature type="compositionally biased region" description="Acidic residues" evidence="3">
    <location>
        <begin position="251"/>
        <end position="266"/>
    </location>
</feature>
<feature type="compositionally biased region" description="Basic and acidic residues" evidence="3">
    <location>
        <begin position="496"/>
        <end position="512"/>
    </location>
</feature>
<evidence type="ECO:0000256" key="3">
    <source>
        <dbReference type="SAM" id="MobiDB-lite"/>
    </source>
</evidence>
<feature type="region of interest" description="Disordered" evidence="3">
    <location>
        <begin position="29"/>
        <end position="65"/>
    </location>
</feature>
<protein>
    <recommendedName>
        <fullName evidence="8">Phosphofurin acidic cluster sorting protein 2</fullName>
    </recommendedName>
</protein>
<evidence type="ECO:0000259" key="5">
    <source>
        <dbReference type="Pfam" id="PF25332"/>
    </source>
</evidence>
<evidence type="ECO:0000313" key="6">
    <source>
        <dbReference type="EMBL" id="KAL3385901.1"/>
    </source>
</evidence>
<evidence type="ECO:0000259" key="4">
    <source>
        <dbReference type="Pfam" id="PF10254"/>
    </source>
</evidence>
<feature type="compositionally biased region" description="Low complexity" evidence="3">
    <location>
        <begin position="354"/>
        <end position="367"/>
    </location>
</feature>
<keyword evidence="7" id="KW-1185">Reference proteome</keyword>
<comment type="similarity">
    <text evidence="1">Belongs to the PACS family.</text>
</comment>